<feature type="transmembrane region" description="Helical" evidence="2">
    <location>
        <begin position="25"/>
        <end position="47"/>
    </location>
</feature>
<evidence type="ECO:0000256" key="2">
    <source>
        <dbReference type="SAM" id="Phobius"/>
    </source>
</evidence>
<evidence type="ECO:0000259" key="3">
    <source>
        <dbReference type="Pfam" id="PF03816"/>
    </source>
</evidence>
<dbReference type="PANTHER" id="PTHR33392">
    <property type="entry name" value="POLYISOPRENYL-TEICHOIC ACID--PEPTIDOGLYCAN TEICHOIC ACID TRANSFERASE TAGU"/>
    <property type="match status" value="1"/>
</dbReference>
<dbReference type="Pfam" id="PF03816">
    <property type="entry name" value="LytR_cpsA_psr"/>
    <property type="match status" value="1"/>
</dbReference>
<gene>
    <name evidence="4" type="ORF">FHU40_001752</name>
</gene>
<keyword evidence="5" id="KW-1185">Reference proteome</keyword>
<keyword evidence="2" id="KW-0472">Membrane</keyword>
<name>A0A7W4VUD7_9ACTN</name>
<dbReference type="NCBIfam" id="TIGR00350">
    <property type="entry name" value="lytR_cpsA_psr"/>
    <property type="match status" value="1"/>
</dbReference>
<feature type="domain" description="Cell envelope-related transcriptional attenuator" evidence="3">
    <location>
        <begin position="111"/>
        <end position="254"/>
    </location>
</feature>
<protein>
    <submittedName>
        <fullName evidence="4">LCP family protein required for cell wall assembly</fullName>
    </submittedName>
</protein>
<organism evidence="4 5">
    <name type="scientific">Nocardioides soli</name>
    <dbReference type="NCBI Taxonomy" id="1036020"/>
    <lineage>
        <taxon>Bacteria</taxon>
        <taxon>Bacillati</taxon>
        <taxon>Actinomycetota</taxon>
        <taxon>Actinomycetes</taxon>
        <taxon>Propionibacteriales</taxon>
        <taxon>Nocardioidaceae</taxon>
        <taxon>Nocardioides</taxon>
    </lineage>
</organism>
<dbReference type="PANTHER" id="PTHR33392:SF6">
    <property type="entry name" value="POLYISOPRENYL-TEICHOIC ACID--PEPTIDOGLYCAN TEICHOIC ACID TRANSFERASE TAGU"/>
    <property type="match status" value="1"/>
</dbReference>
<evidence type="ECO:0000313" key="5">
    <source>
        <dbReference type="Proteomes" id="UP000589626"/>
    </source>
</evidence>
<dbReference type="EMBL" id="JACHWR010000001">
    <property type="protein sequence ID" value="MBB3041951.1"/>
    <property type="molecule type" value="Genomic_DNA"/>
</dbReference>
<sequence length="358" mass="39251">MSLLQDLGGEPEETPPRRRRRLTRALVGVIACLAVLAMVPLGAALYLEHRLSGNVTRIPGVFDGLADRPDRAPGPAGDAVNILVIGTDRRSDVPTTGTNARAAEWIPGAQRSDALMILHIDADRRGASIISIPRDTWVNVPGYGMNKINAAFSFSGPSLAIQTVEYLTDVRIDHLAVVDWAGFEALIDTVGGIDVTVPETVVDSARDVTWTAGVHHLDGAQALDYVGQRYGLPKGDLDRVARQQVVLRTLMQESMQQEMRSDPRMLYDFLDTVTRHLSVDDGWSTRDMLRLVVSMRDFRSAGLTYLTMPVAGFGTERGQSVVYADRRAARALWGAVIADEVDDWASRHRQRLTPSVVS</sequence>
<dbReference type="AlphaFoldDB" id="A0A7W4VUD7"/>
<dbReference type="InterPro" id="IPR050922">
    <property type="entry name" value="LytR/CpsA/Psr_CW_biosynth"/>
</dbReference>
<dbReference type="Gene3D" id="3.40.630.190">
    <property type="entry name" value="LCP protein"/>
    <property type="match status" value="1"/>
</dbReference>
<dbReference type="Proteomes" id="UP000589626">
    <property type="component" value="Unassembled WGS sequence"/>
</dbReference>
<keyword evidence="2" id="KW-0812">Transmembrane</keyword>
<dbReference type="InterPro" id="IPR004474">
    <property type="entry name" value="LytR_CpsA_psr"/>
</dbReference>
<reference evidence="4 5" key="1">
    <citation type="submission" date="2020-08" db="EMBL/GenBank/DDBJ databases">
        <title>Sequencing the genomes of 1000 actinobacteria strains.</title>
        <authorList>
            <person name="Klenk H.-P."/>
        </authorList>
    </citation>
    <scope>NUCLEOTIDE SEQUENCE [LARGE SCALE GENOMIC DNA]</scope>
    <source>
        <strain evidence="4 5">DSM 105498</strain>
    </source>
</reference>
<proteinExistence type="inferred from homology"/>
<accession>A0A7W4VUD7</accession>
<evidence type="ECO:0000256" key="1">
    <source>
        <dbReference type="ARBA" id="ARBA00006068"/>
    </source>
</evidence>
<keyword evidence="2" id="KW-1133">Transmembrane helix</keyword>
<dbReference type="RefSeq" id="WP_183591799.1">
    <property type="nucleotide sequence ID" value="NZ_JACHWR010000001.1"/>
</dbReference>
<evidence type="ECO:0000313" key="4">
    <source>
        <dbReference type="EMBL" id="MBB3041951.1"/>
    </source>
</evidence>
<comment type="similarity">
    <text evidence="1">Belongs to the LytR/CpsA/Psr (LCP) family.</text>
</comment>
<comment type="caution">
    <text evidence="4">The sequence shown here is derived from an EMBL/GenBank/DDBJ whole genome shotgun (WGS) entry which is preliminary data.</text>
</comment>